<keyword evidence="5" id="KW-1185">Reference proteome</keyword>
<evidence type="ECO:0000256" key="1">
    <source>
        <dbReference type="SAM" id="MobiDB-lite"/>
    </source>
</evidence>
<evidence type="ECO:0000313" key="2">
    <source>
        <dbReference type="EMBL" id="CAB5590668.1"/>
    </source>
</evidence>
<evidence type="ECO:0000313" key="5">
    <source>
        <dbReference type="Proteomes" id="UP000837205"/>
    </source>
</evidence>
<reference evidence="2" key="1">
    <citation type="submission" date="2020-05" db="EMBL/GenBank/DDBJ databases">
        <authorList>
            <person name="Delgado-Blas J."/>
        </authorList>
    </citation>
    <scope>NUCLEOTIDE SEQUENCE</scope>
    <source>
        <strain evidence="2">BB1459</strain>
        <strain evidence="3">BB1480</strain>
    </source>
</reference>
<accession>A0A9N8GXK1</accession>
<dbReference type="EMBL" id="CAIIUA010000005">
    <property type="protein sequence ID" value="CAC9266706.1"/>
    <property type="molecule type" value="Genomic_DNA"/>
</dbReference>
<dbReference type="RefSeq" id="WP_239177772.1">
    <property type="nucleotide sequence ID" value="NZ_CAHPQT010000019.1"/>
</dbReference>
<protein>
    <submittedName>
        <fullName evidence="2">Uncharacterized protein</fullName>
    </submittedName>
</protein>
<dbReference type="EMBL" id="CAHPQX010000026">
    <property type="protein sequence ID" value="CAB5590668.1"/>
    <property type="molecule type" value="Genomic_DNA"/>
</dbReference>
<dbReference type="AlphaFoldDB" id="A0A9N8GXK1"/>
<dbReference type="Proteomes" id="UP000837205">
    <property type="component" value="Unassembled WGS sequence"/>
</dbReference>
<dbReference type="Proteomes" id="UP000834503">
    <property type="component" value="Unassembled WGS sequence"/>
</dbReference>
<gene>
    <name evidence="2" type="ORF">GHA_04534</name>
    <name evidence="3" type="ORF">TML_06030</name>
</gene>
<name>A0A9N8GXK1_9ENTR</name>
<sequence>MAGFYDDLIDNNDDIKVAGGVPDGVPSPVDTVAVQSPTSTTFETLEPVADPIDEPSGKHELPNETKEPTEAPVSITAAMLSRPANSDMRARFLGHKSFNDLYREAWALAIIKDPLSFDALLYRANSIDAPIDDEGFEVMQAERLDPNQETLSYGEPEIVKVLDCPDEMDSFLSMNEEDDNTGYQEDSLILRVAALDISIGSILEWNEELASGEMTRRWWYVHRKFNYGTAAVGTLFVCIPCRTFEESVSDGE</sequence>
<evidence type="ECO:0000313" key="4">
    <source>
        <dbReference type="Proteomes" id="UP000834503"/>
    </source>
</evidence>
<feature type="region of interest" description="Disordered" evidence="1">
    <location>
        <begin position="47"/>
        <end position="70"/>
    </location>
</feature>
<organism evidence="2 4">
    <name type="scientific">Citrobacter werkmanii</name>
    <dbReference type="NCBI Taxonomy" id="67827"/>
    <lineage>
        <taxon>Bacteria</taxon>
        <taxon>Pseudomonadati</taxon>
        <taxon>Pseudomonadota</taxon>
        <taxon>Gammaproteobacteria</taxon>
        <taxon>Enterobacterales</taxon>
        <taxon>Enterobacteriaceae</taxon>
        <taxon>Citrobacter</taxon>
        <taxon>Citrobacter freundii complex</taxon>
    </lineage>
</organism>
<comment type="caution">
    <text evidence="2">The sequence shown here is derived from an EMBL/GenBank/DDBJ whole genome shotgun (WGS) entry which is preliminary data.</text>
</comment>
<evidence type="ECO:0000313" key="3">
    <source>
        <dbReference type="EMBL" id="CAC9266706.1"/>
    </source>
</evidence>
<feature type="compositionally biased region" description="Basic and acidic residues" evidence="1">
    <location>
        <begin position="55"/>
        <end position="69"/>
    </location>
</feature>
<proteinExistence type="predicted"/>